<reference evidence="1 2" key="1">
    <citation type="journal article" date="2021" name="Appl. Environ. Microbiol.">
        <title>Genetic linkage and physical mapping for an oyster mushroom Pleurotus cornucopiae and QTL analysis for the trait cap color.</title>
        <authorList>
            <person name="Zhang Y."/>
            <person name="Gao W."/>
            <person name="Sonnenberg A."/>
            <person name="Chen Q."/>
            <person name="Zhang J."/>
            <person name="Huang C."/>
        </authorList>
    </citation>
    <scope>NUCLEOTIDE SEQUENCE [LARGE SCALE GENOMIC DNA]</scope>
    <source>
        <strain evidence="1">CCMSSC00406</strain>
    </source>
</reference>
<evidence type="ECO:0000313" key="1">
    <source>
        <dbReference type="EMBL" id="KAG9226817.1"/>
    </source>
</evidence>
<sequence>MQPSSLTTTHRSDSNTSTLIEHPRQVTDSGNHVVALAIGSNIGDSCRNIEYALRLLEDPSPHLQSGETGGQDVPPRLVVTDTSFMYQSAPMYVTDQPPFFNCACIVETNIRPLALLRVLKGIEETVGRVPSIRNGPRAIDLDIILYDDSVLDTRPLAERTTLDNLHGQLVIPHPRLCEREFVLRPLFDMIPDYVHPVQRKTIRALLELLPLSDPPMERVIPFPKYPSSGDTSNKILSGVPSTSTHWTYPILTQPAPPNTKPRKTHVMATLNTTPDSFSDGSDHTAPLSAIAYVESSVAAGASIIDIGGYSTKPGAAFVSPEEETSRVVPAVQQIRGHPDASVRQVLISVDTFRPEVAEAAVSAGANCINDVHAFSGPDSYPLSLPNENMTRMIEVAKDLAVPVVLMHSRGDAGRNKDYEGYSYAGKNEAPVLEGVKVELGEKVEYLIKHGIRRWFLIVDPGIGFSKTVEGNLELLRNAGRVVSDAEIGSEHLNTKRRNPLFGYPLLIGASRKSFLGEILLRGEHGRKTAPKERGWATAAAVAYFWGDMALMRGLANFRVHNTRASQETLNEGSVILKSGGAGKLGDDAWAFLEQLALAAIDVGRLDVADKCLEQLIAKFPGSPRVEILAGIRMEASEAPATVLQYYDELLENDSANGAAWKRKIAILRRVGQIDKAVAELSQFLDTFYSDVEGWLELADIYSTCSQYTLALQALSHVLLLAAQNPFYTLQFAETAYTANDLPLALKMALVVIDMCEQDEIQRVPEGILIRAWWTIKLCSKRLLAGSSVSASHTDIPKHLNLIDELATERVLQAYSAAEMEKRDGKDAAGRGLVSNWMTAV</sequence>
<dbReference type="Proteomes" id="UP000824881">
    <property type="component" value="Unassembled WGS sequence"/>
</dbReference>
<name>A0ACB7J8H8_PLECO</name>
<dbReference type="EMBL" id="WQMT02000002">
    <property type="protein sequence ID" value="KAG9226817.1"/>
    <property type="molecule type" value="Genomic_DNA"/>
</dbReference>
<protein>
    <submittedName>
        <fullName evidence="1">Uncharacterized protein</fullName>
    </submittedName>
</protein>
<comment type="caution">
    <text evidence="1">The sequence shown here is derived from an EMBL/GenBank/DDBJ whole genome shotgun (WGS) entry which is preliminary data.</text>
</comment>
<keyword evidence="2" id="KW-1185">Reference proteome</keyword>
<accession>A0ACB7J8H8</accession>
<proteinExistence type="predicted"/>
<gene>
    <name evidence="1" type="ORF">CCMSSC00406_0003510</name>
</gene>
<organism evidence="1 2">
    <name type="scientific">Pleurotus cornucopiae</name>
    <name type="common">Cornucopia mushroom</name>
    <dbReference type="NCBI Taxonomy" id="5321"/>
    <lineage>
        <taxon>Eukaryota</taxon>
        <taxon>Fungi</taxon>
        <taxon>Dikarya</taxon>
        <taxon>Basidiomycota</taxon>
        <taxon>Agaricomycotina</taxon>
        <taxon>Agaricomycetes</taxon>
        <taxon>Agaricomycetidae</taxon>
        <taxon>Agaricales</taxon>
        <taxon>Pleurotineae</taxon>
        <taxon>Pleurotaceae</taxon>
        <taxon>Pleurotus</taxon>
    </lineage>
</organism>
<evidence type="ECO:0000313" key="2">
    <source>
        <dbReference type="Proteomes" id="UP000824881"/>
    </source>
</evidence>